<dbReference type="EMBL" id="CAJNOJ010000200">
    <property type="protein sequence ID" value="CAF1280532.1"/>
    <property type="molecule type" value="Genomic_DNA"/>
</dbReference>
<evidence type="ECO:0000313" key="4">
    <source>
        <dbReference type="Proteomes" id="UP000663828"/>
    </source>
</evidence>
<accession>A0A815C8L0</accession>
<dbReference type="OrthoDB" id="10043555at2759"/>
<proteinExistence type="predicted"/>
<gene>
    <name evidence="3" type="ORF">EDS130_LOCUS29527</name>
    <name evidence="2" type="ORF">XAT740_LOCUS8467</name>
</gene>
<reference evidence="3" key="1">
    <citation type="submission" date="2021-02" db="EMBL/GenBank/DDBJ databases">
        <authorList>
            <person name="Nowell W R."/>
        </authorList>
    </citation>
    <scope>NUCLEOTIDE SEQUENCE</scope>
</reference>
<dbReference type="EMBL" id="CAJNOR010000422">
    <property type="protein sequence ID" value="CAF0909685.1"/>
    <property type="molecule type" value="Genomic_DNA"/>
</dbReference>
<dbReference type="Proteomes" id="UP000663828">
    <property type="component" value="Unassembled WGS sequence"/>
</dbReference>
<sequence>MQTDYNFLSDHSYSIRVDYDKLPLKQREVKSKKRRATPISSKKASSAPYLVSIHRSSSDKENSSSNLNEVSVKSKANKTKLSTTSKKNSTKSRTASVKKQSVKSTPKSHAKSTPSKLVQKKIPIANSKETSTMQPSLSIEERVKLRRTTPFLAPIKPITNKKPLKRIHLSKAKKETIKPKKFFLGSGLDLDNIVAGNRQRRSIQS</sequence>
<evidence type="ECO:0000313" key="5">
    <source>
        <dbReference type="Proteomes" id="UP000663852"/>
    </source>
</evidence>
<comment type="caution">
    <text evidence="3">The sequence shown here is derived from an EMBL/GenBank/DDBJ whole genome shotgun (WGS) entry which is preliminary data.</text>
</comment>
<evidence type="ECO:0000313" key="3">
    <source>
        <dbReference type="EMBL" id="CAF1280532.1"/>
    </source>
</evidence>
<evidence type="ECO:0000256" key="1">
    <source>
        <dbReference type="SAM" id="MobiDB-lite"/>
    </source>
</evidence>
<feature type="compositionally biased region" description="Low complexity" evidence="1">
    <location>
        <begin position="63"/>
        <end position="95"/>
    </location>
</feature>
<keyword evidence="4" id="KW-1185">Reference proteome</keyword>
<protein>
    <submittedName>
        <fullName evidence="3">Uncharacterized protein</fullName>
    </submittedName>
</protein>
<dbReference type="AlphaFoldDB" id="A0A815C8L0"/>
<dbReference type="Proteomes" id="UP000663852">
    <property type="component" value="Unassembled WGS sequence"/>
</dbReference>
<feature type="region of interest" description="Disordered" evidence="1">
    <location>
        <begin position="23"/>
        <end position="117"/>
    </location>
</feature>
<name>A0A815C8L0_ADIRI</name>
<organism evidence="3 5">
    <name type="scientific">Adineta ricciae</name>
    <name type="common">Rotifer</name>
    <dbReference type="NCBI Taxonomy" id="249248"/>
    <lineage>
        <taxon>Eukaryota</taxon>
        <taxon>Metazoa</taxon>
        <taxon>Spiralia</taxon>
        <taxon>Gnathifera</taxon>
        <taxon>Rotifera</taxon>
        <taxon>Eurotatoria</taxon>
        <taxon>Bdelloidea</taxon>
        <taxon>Adinetida</taxon>
        <taxon>Adinetidae</taxon>
        <taxon>Adineta</taxon>
    </lineage>
</organism>
<feature type="compositionally biased region" description="Polar residues" evidence="1">
    <location>
        <begin position="97"/>
        <end position="116"/>
    </location>
</feature>
<evidence type="ECO:0000313" key="2">
    <source>
        <dbReference type="EMBL" id="CAF0909685.1"/>
    </source>
</evidence>